<dbReference type="OrthoDB" id="1153981at2"/>
<evidence type="ECO:0000259" key="2">
    <source>
        <dbReference type="Pfam" id="PF12969"/>
    </source>
</evidence>
<accession>A0A839SMY5</accession>
<feature type="domain" description="DUF3857" evidence="2">
    <location>
        <begin position="70"/>
        <end position="201"/>
    </location>
</feature>
<dbReference type="AlphaFoldDB" id="A0A839SMY5"/>
<sequence length="656" mass="75135">MKKQFLPLIIFLVTGQYLFGQAPDIEKETWSAKPQINTLDNKYSKESAVIIYDSRRVEFADQAKEEIAEYYTIHKIIHINDDRGIEDFNKIYLGISEKSDIVDIRARTLLPGGKIIELDQSNIKDLKEQDGNVYKIFAMEGLEKGCEIEYFYTYKKPATFFGREVLQSIFPVLESKFQIIGPKRLKFEIKPYNFTAPASDTVIKDKRFTQVKLKATSGVEEEKYASYDANLMRVEFKLSYNDATRSGERLFTWNELAKRVFGIYTLYTDKEVSKVAELVSSNGWDKLADEVTKIAAVENYLKKNFAYNEELSSEDGNKLETVLQNKTGGTIGTLRLYSLIFKALDIKFQFVLTGNRNNYIIDKDFENWNNCENPLFYFPAENKFLAPTRPDYRYPWIFPAWGNTNGLFCKSTSLGSFSTAIAEIKDIPLEDYTKTFENIDTKLELNTSADSLTIDARQTYAGYAAVNLRDAFNFSNDEQKGKIVKELAKSVSSSEHIISSEILNQDFESAGTNIPLVLHTVTKSGELIESAGNKLLLKIGMAIGPQVEMYQEKPRQEPIDMDFAHVEERKIDFIIPKGYAISNPDDLKINETYKENGELTMGFVTDYVIKGNVLSIHIMEQYRRTLYPMNQFEQFRKIINASSDFNKVVLVLEKKG</sequence>
<dbReference type="InterPro" id="IPR002931">
    <property type="entry name" value="Transglutaminase-like"/>
</dbReference>
<dbReference type="RefSeq" id="WP_096355874.1">
    <property type="nucleotide sequence ID" value="NZ_AP017313.1"/>
</dbReference>
<dbReference type="Pfam" id="PF12969">
    <property type="entry name" value="DUF3857"/>
    <property type="match status" value="1"/>
</dbReference>
<evidence type="ECO:0000313" key="4">
    <source>
        <dbReference type="Proteomes" id="UP000539265"/>
    </source>
</evidence>
<dbReference type="InterPro" id="IPR024618">
    <property type="entry name" value="DUF3857"/>
</dbReference>
<proteinExistence type="predicted"/>
<reference evidence="3" key="1">
    <citation type="submission" date="2020-08" db="EMBL/GenBank/DDBJ databases">
        <title>Genomic Encyclopedia of Type Strains, Phase III (KMG-III): the genomes of soil and plant-associated and newly described type strains.</title>
        <authorList>
            <person name="Whitman W."/>
        </authorList>
    </citation>
    <scope>NUCLEOTIDE SEQUENCE [LARGE SCALE GENOMIC DNA]</scope>
    <source>
        <strain evidence="3">CECT 8628</strain>
    </source>
</reference>
<comment type="caution">
    <text evidence="3">The sequence shown here is derived from an EMBL/GenBank/DDBJ whole genome shotgun (WGS) entry which is preliminary data.</text>
</comment>
<feature type="domain" description="Transglutaminase-like" evidence="1">
    <location>
        <begin position="288"/>
        <end position="369"/>
    </location>
</feature>
<dbReference type="Pfam" id="PF01841">
    <property type="entry name" value="Transglut_core"/>
    <property type="match status" value="1"/>
</dbReference>
<gene>
    <name evidence="3" type="ORF">FHS11_005412</name>
</gene>
<evidence type="ECO:0000313" key="3">
    <source>
        <dbReference type="EMBL" id="MBB3058952.1"/>
    </source>
</evidence>
<dbReference type="EMBL" id="JACHWX010000028">
    <property type="protein sequence ID" value="MBB3058952.1"/>
    <property type="molecule type" value="Genomic_DNA"/>
</dbReference>
<dbReference type="Gene3D" id="2.60.40.3140">
    <property type="match status" value="1"/>
</dbReference>
<evidence type="ECO:0000259" key="1">
    <source>
        <dbReference type="Pfam" id="PF01841"/>
    </source>
</evidence>
<dbReference type="Gene3D" id="2.60.120.1130">
    <property type="match status" value="1"/>
</dbReference>
<dbReference type="Proteomes" id="UP000539265">
    <property type="component" value="Unassembled WGS sequence"/>
</dbReference>
<keyword evidence="4" id="KW-1185">Reference proteome</keyword>
<organism evidence="3 4">
    <name type="scientific">Mucilaginibacter gotjawali</name>
    <dbReference type="NCBI Taxonomy" id="1550579"/>
    <lineage>
        <taxon>Bacteria</taxon>
        <taxon>Pseudomonadati</taxon>
        <taxon>Bacteroidota</taxon>
        <taxon>Sphingobacteriia</taxon>
        <taxon>Sphingobacteriales</taxon>
        <taxon>Sphingobacteriaceae</taxon>
        <taxon>Mucilaginibacter</taxon>
    </lineage>
</organism>
<protein>
    <recommendedName>
        <fullName evidence="5">DUF3857 domain-containing protein</fullName>
    </recommendedName>
</protein>
<name>A0A839SMY5_9SPHI</name>
<evidence type="ECO:0008006" key="5">
    <source>
        <dbReference type="Google" id="ProtNLM"/>
    </source>
</evidence>